<evidence type="ECO:0000313" key="1">
    <source>
        <dbReference type="EMBL" id="MFC4906906.1"/>
    </source>
</evidence>
<keyword evidence="2" id="KW-1185">Reference proteome</keyword>
<sequence length="85" mass="8871">MIPIYTTDTIPIAASAGTVLQAWPAWVNEVDDIGSGLDQLAQDAAGRGAHAIVGLRISSFWSESRVRVKHSLVGTAVVLSAPVST</sequence>
<dbReference type="Proteomes" id="UP001595872">
    <property type="component" value="Unassembled WGS sequence"/>
</dbReference>
<name>A0ABV9TTZ0_9ACTN</name>
<dbReference type="SUPFAM" id="SSF117782">
    <property type="entry name" value="YbjQ-like"/>
    <property type="match status" value="1"/>
</dbReference>
<evidence type="ECO:0000313" key="2">
    <source>
        <dbReference type="Proteomes" id="UP001595872"/>
    </source>
</evidence>
<comment type="caution">
    <text evidence="1">The sequence shown here is derived from an EMBL/GenBank/DDBJ whole genome shotgun (WGS) entry which is preliminary data.</text>
</comment>
<dbReference type="InterPro" id="IPR035439">
    <property type="entry name" value="UPF0145_dom_sf"/>
</dbReference>
<reference evidence="2" key="1">
    <citation type="journal article" date="2019" name="Int. J. Syst. Evol. Microbiol.">
        <title>The Global Catalogue of Microorganisms (GCM) 10K type strain sequencing project: providing services to taxonomists for standard genome sequencing and annotation.</title>
        <authorList>
            <consortium name="The Broad Institute Genomics Platform"/>
            <consortium name="The Broad Institute Genome Sequencing Center for Infectious Disease"/>
            <person name="Wu L."/>
            <person name="Ma J."/>
        </authorList>
    </citation>
    <scope>NUCLEOTIDE SEQUENCE [LARGE SCALE GENOMIC DNA]</scope>
    <source>
        <strain evidence="2">KLKA75</strain>
    </source>
</reference>
<dbReference type="EMBL" id="JBHSIT010000002">
    <property type="protein sequence ID" value="MFC4906906.1"/>
    <property type="molecule type" value="Genomic_DNA"/>
</dbReference>
<accession>A0ABV9TTZ0</accession>
<evidence type="ECO:0008006" key="3">
    <source>
        <dbReference type="Google" id="ProtNLM"/>
    </source>
</evidence>
<gene>
    <name evidence="1" type="ORF">ACFPCY_06230</name>
</gene>
<protein>
    <recommendedName>
        <fullName evidence="3">Heavy metal-binding domain-containing protein</fullName>
    </recommendedName>
</protein>
<organism evidence="1 2">
    <name type="scientific">Actinomadura gamaensis</name>
    <dbReference type="NCBI Taxonomy" id="1763541"/>
    <lineage>
        <taxon>Bacteria</taxon>
        <taxon>Bacillati</taxon>
        <taxon>Actinomycetota</taxon>
        <taxon>Actinomycetes</taxon>
        <taxon>Streptosporangiales</taxon>
        <taxon>Thermomonosporaceae</taxon>
        <taxon>Actinomadura</taxon>
    </lineage>
</organism>
<dbReference type="RefSeq" id="WP_378252647.1">
    <property type="nucleotide sequence ID" value="NZ_JBHSIT010000002.1"/>
</dbReference>
<proteinExistence type="predicted"/>